<feature type="region of interest" description="Disordered" evidence="2">
    <location>
        <begin position="442"/>
        <end position="461"/>
    </location>
</feature>
<accession>E9BIQ2</accession>
<reference evidence="7" key="3">
    <citation type="submission" date="2011-02" db="EMBL/GenBank/DDBJ databases">
        <title>Whole genome sequencing of Leishmania donovani clinical lines reveals dynamic variation related to drug resistance.</title>
        <authorList>
            <person name="Downing T."/>
            <person name="Imamura H."/>
            <person name="Sanders M."/>
            <person name="Decuypere S."/>
            <person name="Hertz-Fowler C."/>
            <person name="Clark T.G."/>
            <person name="Rijal S."/>
            <person name="Sundar S."/>
            <person name="Quail M.A."/>
            <person name="De Doncker S."/>
            <person name="Maes I."/>
            <person name="Vanaerschot M."/>
            <person name="Stark O."/>
            <person name="Schonian G."/>
            <person name="Dujardin J.C."/>
            <person name="Berriman M."/>
        </authorList>
    </citation>
    <scope>NUCLEOTIDE SEQUENCE [LARGE SCALE GENOMIC DNA]</scope>
    <source>
        <strain evidence="7">BPK282A1</strain>
    </source>
</reference>
<feature type="region of interest" description="Disordered" evidence="2">
    <location>
        <begin position="118"/>
        <end position="188"/>
    </location>
</feature>
<dbReference type="InterPro" id="IPR015408">
    <property type="entry name" value="Znf_Mcm10/DnaG"/>
</dbReference>
<evidence type="ECO:0000313" key="7">
    <source>
        <dbReference type="Proteomes" id="UP000008980"/>
    </source>
</evidence>
<dbReference type="GO" id="GO:0006270">
    <property type="term" value="P:DNA replication initiation"/>
    <property type="evidence" value="ECO:0007669"/>
    <property type="project" value="InterPro"/>
</dbReference>
<dbReference type="OrthoDB" id="273123at2759"/>
<dbReference type="RefSeq" id="XP_003861826.1">
    <property type="nucleotide sequence ID" value="XM_003861778.1"/>
</dbReference>
<proteinExistence type="inferred from homology"/>
<sequence>MSDDLFDIFNGDTPPLAPVDEVMVEVGDASAPSATLPEPRTGSLTSTTPATRLDGTGDAPTISLSTRSSASPAALNLLPIARTSSSASSPPPTATTALVDGFLSPDSLPQSFAHYERGAAPSLPRTRCATPLPLPPSASGGVTVIKAAPSPSATSTAENRRRSSHGDRGGAAPREGAASRLASAPPPSALITEPLSRIRVRHATLSLEQLSVRLAEFPFASFDLFRGMSRRSDEAVARTCVGVVTRKSDPRQSTTATRSSRYAVLTLWNMESISPAPETELSVLLCGSAFDFLYSRLATGTVVALSNVARCARRASAPAHDTDEVLLRVADSEAVRQLGFAADLGTCASVTYKSKERCHTMVNTQRSQHCIYHVAGLRKAARSGDTVGTERNATHGARGASASSLGAPATMKGSTLTTHLTLSGAQQRLAALAPAGVAQRLADHHPAGSSGRASHRSGPVTNSRLAASQQMLRQTSFFAVRGATGLPVENAALRNCVNSAASGVYGGVQTGAPLALRQQVGLRPAASYPSAHKLGVTSRGRDVLEAARQQAVHHEEEKLLRRQLRRGRTASTTGEGLPNHARTDGGGSSGGDALNVDARAPSRSTEGVTGGRGTRTPSTAGAQKRARMEVAPSSSLATFTEHATSPCSYSSSPSFSPVASTASAATATLRDGADGNRVEALRQQFQPLRRGASAPFTPIRSHGAVHAVIASPQQRDHRHSVVMSSAVGSATGASASQNALFRAAIEAARDVTSNSTESTKSPPEVSTSASAKLHEAEDGAASALTLLGSVADGIHSAHDHLRSESDRQQLLCFVNKQITREKALEALEAITEQQIRAHYCYACRCWYGQPPTTCVEQHHRVELKPTLKKYIKCEHCNYKTFVIGGEEAKGWRVYPRCPRCHQSSFWVRGDAALQVPVVVEAPPPP</sequence>
<feature type="region of interest" description="Disordered" evidence="2">
    <location>
        <begin position="751"/>
        <end position="774"/>
    </location>
</feature>
<reference evidence="6" key="6">
    <citation type="submission" date="2019-02" db="EMBL/GenBank/DDBJ databases">
        <title>FDA dAtabase for Regulatory Grade micrObial Sequences (FDA-ARGOS): Supporting development and validation of Infectious Disease Dx tests.</title>
        <authorList>
            <person name="Duncan R."/>
            <person name="Fisher C."/>
            <person name="Tallon L.J."/>
            <person name="Sadzewicz L."/>
            <person name="Sengamalay N."/>
            <person name="Ott S."/>
            <person name="Godinez A."/>
            <person name="Nagaraj S."/>
            <person name="Nadendla S."/>
            <person name="Sichtig H."/>
        </authorList>
    </citation>
    <scope>NUCLEOTIDE SEQUENCE</scope>
    <source>
        <strain evidence="6">FDAARGOS_361</strain>
    </source>
</reference>
<evidence type="ECO:0000256" key="2">
    <source>
        <dbReference type="SAM" id="MobiDB-lite"/>
    </source>
</evidence>
<feature type="compositionally biased region" description="Low complexity" evidence="2">
    <location>
        <begin position="147"/>
        <end position="157"/>
    </location>
</feature>
<feature type="compositionally biased region" description="Polar residues" evidence="2">
    <location>
        <begin position="751"/>
        <end position="770"/>
    </location>
</feature>
<reference evidence="9" key="5">
    <citation type="submission" date="2019-02" db="EMBL/GenBank/DDBJ databases">
        <title>FDA dAtabase for Regulatory Grade micrObial Sequences (FDA-ARGOS): Supporting development and validation of Infectious Disease Dx tests.</title>
        <authorList>
            <person name="Duncan R."/>
            <person name="Fisher C."/>
            <person name="Tallon L."/>
            <person name="Sadzewicz L."/>
            <person name="Sengamalay N."/>
            <person name="Ott S."/>
            <person name="Godinez A."/>
            <person name="Nagaraj S."/>
            <person name="Vavikolanu K."/>
            <person name="Nadendla S."/>
            <person name="Aluvathingal J."/>
            <person name="Sichtig H."/>
        </authorList>
    </citation>
    <scope>NUCLEOTIDE SEQUENCE [LARGE SCALE GENOMIC DNA]</scope>
    <source>
        <strain evidence="9">FDAARGOS_361</strain>
    </source>
</reference>
<dbReference type="EMBL" id="CP029525">
    <property type="protein sequence ID" value="AYU79842.1"/>
    <property type="molecule type" value="Genomic_DNA"/>
</dbReference>
<dbReference type="EMBL" id="FR799613">
    <property type="protein sequence ID" value="CBZ35128.1"/>
    <property type="molecule type" value="Genomic_DNA"/>
</dbReference>
<dbReference type="GeneID" id="13389073"/>
<evidence type="ECO:0000259" key="3">
    <source>
        <dbReference type="Pfam" id="PF09329"/>
    </source>
</evidence>
<reference evidence="4 8" key="4">
    <citation type="journal article" date="2018" name="Sci. Rep.">
        <title>A complete Leishmania donovani reference genome identifies novel genetic variations associated with virulence.</title>
        <authorList>
            <person name="Lypaczewski P."/>
            <person name="Hoshizaki J."/>
            <person name="Zhang W.-W."/>
            <person name="McCall L.-I."/>
            <person name="Torcivia-Rodriguez J."/>
            <person name="Simonyan V."/>
            <person name="Kaur A."/>
            <person name="Dewar K."/>
            <person name="Matlashewski G."/>
        </authorList>
    </citation>
    <scope>NUCLEOTIDE SEQUENCE [LARGE SCALE GENOMIC DNA]</scope>
    <source>
        <strain evidence="4 8">LdCL</strain>
    </source>
</reference>
<reference evidence="5" key="2">
    <citation type="submission" date="2011-01" db="EMBL/GenBank/DDBJ databases">
        <authorList>
            <person name="Zhao B.P."/>
            <person name="Ren Z.A."/>
            <person name="Li C.D."/>
        </authorList>
    </citation>
    <scope>NUCLEOTIDE SEQUENCE</scope>
    <source>
        <strain evidence="5">BPK282A1</strain>
    </source>
</reference>
<organism evidence="4 8">
    <name type="scientific">Leishmania donovani</name>
    <dbReference type="NCBI Taxonomy" id="5661"/>
    <lineage>
        <taxon>Eukaryota</taxon>
        <taxon>Discoba</taxon>
        <taxon>Euglenozoa</taxon>
        <taxon>Kinetoplastea</taxon>
        <taxon>Metakinetoplastina</taxon>
        <taxon>Trypanosomatida</taxon>
        <taxon>Trypanosomatidae</taxon>
        <taxon>Leishmaniinae</taxon>
        <taxon>Leishmania</taxon>
    </lineage>
</organism>
<feature type="region of interest" description="Disordered" evidence="2">
    <location>
        <begin position="548"/>
        <end position="627"/>
    </location>
</feature>
<gene>
    <name evidence="6" type="ORF">CGC21_32480</name>
    <name evidence="5" type="ORF">LDBPK_262410</name>
    <name evidence="4" type="ORF">LdCL_260029800</name>
</gene>
<feature type="compositionally biased region" description="Low complexity" evidence="2">
    <location>
        <begin position="396"/>
        <end position="410"/>
    </location>
</feature>
<dbReference type="OMA" id="RCHEASF"/>
<dbReference type="VEuPathDB" id="TriTrypDB:LdCL_260029800"/>
<keyword evidence="8" id="KW-1185">Reference proteome</keyword>
<comment type="similarity">
    <text evidence="1">Belongs to the MCM10 family.</text>
</comment>
<feature type="domain" description="Zinc finger Mcm10/DnaG-type" evidence="3">
    <location>
        <begin position="339"/>
        <end position="379"/>
    </location>
</feature>
<dbReference type="Proteomes" id="UP000008980">
    <property type="component" value="Chromosome 26"/>
</dbReference>
<feature type="compositionally biased region" description="Basic and acidic residues" evidence="2">
    <location>
        <begin position="158"/>
        <end position="168"/>
    </location>
</feature>
<evidence type="ECO:0000313" key="4">
    <source>
        <dbReference type="EMBL" id="AYU79842.1"/>
    </source>
</evidence>
<feature type="compositionally biased region" description="Low complexity" evidence="2">
    <location>
        <begin position="447"/>
        <end position="458"/>
    </location>
</feature>
<dbReference type="InterPro" id="IPR012340">
    <property type="entry name" value="NA-bd_OB-fold"/>
</dbReference>
<dbReference type="PANTHER" id="PTHR13454">
    <property type="entry name" value="PROTEIN MCM10 HOMOLOG"/>
    <property type="match status" value="1"/>
</dbReference>
<evidence type="ECO:0000313" key="5">
    <source>
        <dbReference type="EMBL" id="CBZ35128.1"/>
    </source>
</evidence>
<dbReference type="GO" id="GO:0003688">
    <property type="term" value="F:DNA replication origin binding"/>
    <property type="evidence" value="ECO:0007669"/>
    <property type="project" value="TreeGrafter"/>
</dbReference>
<dbReference type="EMBL" id="RHLC01000017">
    <property type="protein sequence ID" value="TPP41265.1"/>
    <property type="molecule type" value="Genomic_DNA"/>
</dbReference>
<dbReference type="Pfam" id="PF09329">
    <property type="entry name" value="zf-primase"/>
    <property type="match status" value="1"/>
</dbReference>
<dbReference type="GO" id="GO:0003697">
    <property type="term" value="F:single-stranded DNA binding"/>
    <property type="evidence" value="ECO:0007669"/>
    <property type="project" value="InterPro"/>
</dbReference>
<accession>A0A3S7X073</accession>
<dbReference type="KEGG" id="ldo:LDBPK_262410"/>
<dbReference type="PANTHER" id="PTHR13454:SF11">
    <property type="entry name" value="PROTEIN MCM10 HOMOLOG"/>
    <property type="match status" value="1"/>
</dbReference>
<reference evidence="5 7" key="1">
    <citation type="journal article" date="2011" name="Genome Res.">
        <title>Whole genome sequencing of multiple Leishmania donovani clinical isolates provides insights into population structure and mechanisms of drug resistance.</title>
        <authorList>
            <person name="Downing T."/>
            <person name="Imamura H."/>
            <person name="Decuypere S."/>
            <person name="Clark T.G."/>
            <person name="Coombs G.H."/>
            <person name="Cotton J.A."/>
            <person name="Hilley J.D."/>
            <person name="de Doncker S."/>
            <person name="Maes I."/>
            <person name="Mottram J.C."/>
            <person name="Quail M.A."/>
            <person name="Rijal S."/>
            <person name="Sanders M."/>
            <person name="Schonian G."/>
            <person name="Stark O."/>
            <person name="Sundar S."/>
            <person name="Vanaerschot M."/>
            <person name="Hertz-Fowler C."/>
            <person name="Dujardin J.C."/>
            <person name="Berriman M."/>
        </authorList>
    </citation>
    <scope>NUCLEOTIDE SEQUENCE [LARGE SCALE GENOMIC DNA]</scope>
    <source>
        <strain evidence="5 7">BPK282A1</strain>
    </source>
</reference>
<feature type="region of interest" description="Disordered" evidence="2">
    <location>
        <begin position="382"/>
        <end position="410"/>
    </location>
</feature>
<dbReference type="AlphaFoldDB" id="A0A3S7X073"/>
<dbReference type="Gene3D" id="2.40.50.140">
    <property type="entry name" value="Nucleic acid-binding proteins"/>
    <property type="match status" value="1"/>
</dbReference>
<evidence type="ECO:0000313" key="6">
    <source>
        <dbReference type="EMBL" id="TPP41265.1"/>
    </source>
</evidence>
<dbReference type="Proteomes" id="UP000274082">
    <property type="component" value="Chromosome 26"/>
</dbReference>
<name>A0A3S7X073_LEIDO</name>
<dbReference type="VEuPathDB" id="TriTrypDB:LdBPK_262410.1"/>
<evidence type="ECO:0000313" key="8">
    <source>
        <dbReference type="Proteomes" id="UP000274082"/>
    </source>
</evidence>
<dbReference type="Proteomes" id="UP000318447">
    <property type="component" value="Unassembled WGS sequence"/>
</dbReference>
<feature type="region of interest" description="Disordered" evidence="2">
    <location>
        <begin position="28"/>
        <end position="61"/>
    </location>
</feature>
<dbReference type="VEuPathDB" id="TriTrypDB:LDHU3_26.3130"/>
<evidence type="ECO:0000256" key="1">
    <source>
        <dbReference type="ARBA" id="ARBA00009679"/>
    </source>
</evidence>
<evidence type="ECO:0000313" key="9">
    <source>
        <dbReference type="Proteomes" id="UP000318447"/>
    </source>
</evidence>
<protein>
    <submittedName>
        <fullName evidence="6">Primase zinc finger family protein</fullName>
    </submittedName>
    <submittedName>
        <fullName evidence="4">Primase zinc finger/Mcm10 replication factor, putative</fullName>
    </submittedName>
</protein>
<dbReference type="InterPro" id="IPR040184">
    <property type="entry name" value="Mcm10"/>
</dbReference>
<dbReference type="SMR" id="A0A3S7X073"/>
<dbReference type="GO" id="GO:0043596">
    <property type="term" value="C:nuclear replication fork"/>
    <property type="evidence" value="ECO:0007669"/>
    <property type="project" value="TreeGrafter"/>
</dbReference>